<dbReference type="STRING" id="937777.Deipe_1274"/>
<proteinExistence type="predicted"/>
<keyword evidence="13" id="KW-1185">Reference proteome</keyword>
<dbReference type="GO" id="GO:0003677">
    <property type="term" value="F:DNA binding"/>
    <property type="evidence" value="ECO:0007669"/>
    <property type="project" value="UniProtKB-KW"/>
</dbReference>
<dbReference type="EMBL" id="CP003382">
    <property type="protein sequence ID" value="AFZ66824.1"/>
    <property type="molecule type" value="Genomic_DNA"/>
</dbReference>
<keyword evidence="3 10" id="KW-0597">Phosphoprotein</keyword>
<evidence type="ECO:0000256" key="2">
    <source>
        <dbReference type="ARBA" id="ARBA00022490"/>
    </source>
</evidence>
<evidence type="ECO:0000256" key="5">
    <source>
        <dbReference type="ARBA" id="ARBA00023015"/>
    </source>
</evidence>
<evidence type="ECO:0000256" key="4">
    <source>
        <dbReference type="ARBA" id="ARBA00023012"/>
    </source>
</evidence>
<dbReference type="InterPro" id="IPR051271">
    <property type="entry name" value="2C-system_Tx_regulators"/>
</dbReference>
<dbReference type="PIRSF" id="PIRSF006171">
    <property type="entry name" value="RR_citrat_malat"/>
    <property type="match status" value="1"/>
</dbReference>
<dbReference type="GO" id="GO:0003700">
    <property type="term" value="F:DNA-binding transcription factor activity"/>
    <property type="evidence" value="ECO:0007669"/>
    <property type="project" value="InterPro"/>
</dbReference>
<dbReference type="HOGENOM" id="CLU_000445_39_1_0"/>
<keyword evidence="6 9" id="KW-0238">DNA-binding</keyword>
<evidence type="ECO:0000256" key="7">
    <source>
        <dbReference type="ARBA" id="ARBA00023159"/>
    </source>
</evidence>
<dbReference type="SUPFAM" id="SSF52172">
    <property type="entry name" value="CheY-like"/>
    <property type="match status" value="1"/>
</dbReference>
<keyword evidence="8 9" id="KW-0804">Transcription</keyword>
<dbReference type="Gene3D" id="1.10.10.10">
    <property type="entry name" value="Winged helix-like DNA-binding domain superfamily/Winged helix DNA-binding domain"/>
    <property type="match status" value="1"/>
</dbReference>
<evidence type="ECO:0000313" key="13">
    <source>
        <dbReference type="Proteomes" id="UP000010467"/>
    </source>
</evidence>
<dbReference type="PATRIC" id="fig|937777.3.peg.1275"/>
<dbReference type="PANTHER" id="PTHR45526">
    <property type="entry name" value="TRANSCRIPTIONAL REGULATORY PROTEIN DPIA"/>
    <property type="match status" value="1"/>
</dbReference>
<evidence type="ECO:0000256" key="6">
    <source>
        <dbReference type="ARBA" id="ARBA00023125"/>
    </source>
</evidence>
<reference evidence="13" key="1">
    <citation type="submission" date="2012-03" db="EMBL/GenBank/DDBJ databases">
        <title>Complete sequence of chromosome of Deinococcus peraridilitoris DSM 19664.</title>
        <authorList>
            <person name="Lucas S."/>
            <person name="Copeland A."/>
            <person name="Lapidus A."/>
            <person name="Glavina del Rio T."/>
            <person name="Dalin E."/>
            <person name="Tice H."/>
            <person name="Bruce D."/>
            <person name="Goodwin L."/>
            <person name="Pitluck S."/>
            <person name="Peters L."/>
            <person name="Mikhailova N."/>
            <person name="Lu M."/>
            <person name="Kyrpides N."/>
            <person name="Mavromatis K."/>
            <person name="Ivanova N."/>
            <person name="Brettin T."/>
            <person name="Detter J.C."/>
            <person name="Han C."/>
            <person name="Larimer F."/>
            <person name="Land M."/>
            <person name="Hauser L."/>
            <person name="Markowitz V."/>
            <person name="Cheng J.-F."/>
            <person name="Hugenholtz P."/>
            <person name="Woyke T."/>
            <person name="Wu D."/>
            <person name="Pukall R."/>
            <person name="Steenblock K."/>
            <person name="Brambilla E."/>
            <person name="Klenk H.-P."/>
            <person name="Eisen J.A."/>
        </authorList>
    </citation>
    <scope>NUCLEOTIDE SEQUENCE [LARGE SCALE GENOMIC DNA]</scope>
    <source>
        <strain evidence="13">DSM 19664 / LMG 22246 / CIP 109416 / KR-200</strain>
    </source>
</reference>
<name>L0A044_DEIPD</name>
<feature type="domain" description="Response regulatory" evidence="11">
    <location>
        <begin position="5"/>
        <end position="121"/>
    </location>
</feature>
<dbReference type="InterPro" id="IPR036388">
    <property type="entry name" value="WH-like_DNA-bd_sf"/>
</dbReference>
<keyword evidence="2 9" id="KW-0963">Cytoplasm</keyword>
<dbReference type="PANTHER" id="PTHR45526:SF1">
    <property type="entry name" value="TRANSCRIPTIONAL REGULATORY PROTEIN DCUR-RELATED"/>
    <property type="match status" value="1"/>
</dbReference>
<evidence type="ECO:0000256" key="9">
    <source>
        <dbReference type="PIRNR" id="PIRNR006171"/>
    </source>
</evidence>
<keyword evidence="5 9" id="KW-0805">Transcription regulation</keyword>
<dbReference type="KEGG" id="dpd:Deipe_1274"/>
<dbReference type="GO" id="GO:0005737">
    <property type="term" value="C:cytoplasm"/>
    <property type="evidence" value="ECO:0007669"/>
    <property type="project" value="UniProtKB-SubCell"/>
</dbReference>
<gene>
    <name evidence="12" type="ordered locus">Deipe_1274</name>
</gene>
<dbReference type="PROSITE" id="PS50110">
    <property type="entry name" value="RESPONSE_REGULATORY"/>
    <property type="match status" value="1"/>
</dbReference>
<evidence type="ECO:0000256" key="1">
    <source>
        <dbReference type="ARBA" id="ARBA00004496"/>
    </source>
</evidence>
<dbReference type="InterPro" id="IPR036390">
    <property type="entry name" value="WH_DNA-bd_sf"/>
</dbReference>
<keyword evidence="4 9" id="KW-0902">Two-component regulatory system</keyword>
<evidence type="ECO:0000313" key="12">
    <source>
        <dbReference type="EMBL" id="AFZ66824.1"/>
    </source>
</evidence>
<evidence type="ECO:0000259" key="11">
    <source>
        <dbReference type="PROSITE" id="PS50110"/>
    </source>
</evidence>
<keyword evidence="7 9" id="KW-0010">Activator</keyword>
<dbReference type="SMART" id="SM00448">
    <property type="entry name" value="REC"/>
    <property type="match status" value="1"/>
</dbReference>
<dbReference type="eggNOG" id="COG4565">
    <property type="taxonomic scope" value="Bacteria"/>
</dbReference>
<dbReference type="InterPro" id="IPR024187">
    <property type="entry name" value="Sig_transdc_resp-reg_cit/mal"/>
</dbReference>
<dbReference type="Proteomes" id="UP000010467">
    <property type="component" value="Chromosome"/>
</dbReference>
<organism evidence="12 13">
    <name type="scientific">Deinococcus peraridilitoris (strain DSM 19664 / LMG 22246 / CIP 109416 / KR-200)</name>
    <dbReference type="NCBI Taxonomy" id="937777"/>
    <lineage>
        <taxon>Bacteria</taxon>
        <taxon>Thermotogati</taxon>
        <taxon>Deinococcota</taxon>
        <taxon>Deinococci</taxon>
        <taxon>Deinococcales</taxon>
        <taxon>Deinococcaceae</taxon>
        <taxon>Deinococcus</taxon>
    </lineage>
</organism>
<evidence type="ECO:0000256" key="10">
    <source>
        <dbReference type="PROSITE-ProRule" id="PRU00169"/>
    </source>
</evidence>
<dbReference type="InterPro" id="IPR011006">
    <property type="entry name" value="CheY-like_superfamily"/>
</dbReference>
<dbReference type="OrthoDB" id="9759232at2"/>
<evidence type="ECO:0000256" key="3">
    <source>
        <dbReference type="ARBA" id="ARBA00022553"/>
    </source>
</evidence>
<dbReference type="RefSeq" id="WP_015235132.1">
    <property type="nucleotide sequence ID" value="NC_019793.1"/>
</dbReference>
<dbReference type="AlphaFoldDB" id="L0A044"/>
<protein>
    <recommendedName>
        <fullName evidence="9">Transcriptional regulatory protein</fullName>
    </recommendedName>
</protein>
<comment type="subcellular location">
    <subcellularLocation>
        <location evidence="1 9">Cytoplasm</location>
    </subcellularLocation>
</comment>
<dbReference type="SUPFAM" id="SSF46785">
    <property type="entry name" value="Winged helix' DNA-binding domain"/>
    <property type="match status" value="1"/>
</dbReference>
<dbReference type="Pfam" id="PF00072">
    <property type="entry name" value="Response_reg"/>
    <property type="match status" value="1"/>
</dbReference>
<dbReference type="Gene3D" id="3.40.50.2300">
    <property type="match status" value="1"/>
</dbReference>
<accession>L0A044</accession>
<dbReference type="GO" id="GO:0000156">
    <property type="term" value="F:phosphorelay response regulator activity"/>
    <property type="evidence" value="ECO:0007669"/>
    <property type="project" value="TreeGrafter"/>
</dbReference>
<feature type="modified residue" description="4-aspartylphosphate" evidence="10">
    <location>
        <position position="56"/>
    </location>
</feature>
<sequence>MTTIRVVLIEDDLRVARVNRDLLEADPEVHVVGTAVSSAEGEQLVRNLRPDLVLLDVYLPDGTGLELLKTWRARGELFEVVMVTAAGDVGAVREALSHGVLDYLIKPFDRARLEGALARYRLRRAHAQNHFDQQQLDRYLGVAGSAPLPRGVDPHTLERVAQLLRMDGTGLSADDVGARIGLSRPTAWRYLEHLVSAGRAELDYQYGAGRPSKRYKATPKD</sequence>
<dbReference type="InterPro" id="IPR001789">
    <property type="entry name" value="Sig_transdc_resp-reg_receiver"/>
</dbReference>
<evidence type="ECO:0000256" key="8">
    <source>
        <dbReference type="ARBA" id="ARBA00023163"/>
    </source>
</evidence>